<dbReference type="Pfam" id="PF12874">
    <property type="entry name" value="zf-met"/>
    <property type="match status" value="2"/>
</dbReference>
<dbReference type="InterPro" id="IPR036236">
    <property type="entry name" value="Znf_C2H2_sf"/>
</dbReference>
<keyword evidence="3" id="KW-0862">Zinc</keyword>
<dbReference type="InterPro" id="IPR049402">
    <property type="entry name" value="DZF_dom_C"/>
</dbReference>
<accession>A0A814EZY7</accession>
<proteinExistence type="predicted"/>
<dbReference type="PROSITE" id="PS51703">
    <property type="entry name" value="DZF"/>
    <property type="match status" value="1"/>
</dbReference>
<dbReference type="FunFam" id="3.30.460.10:FF:000010">
    <property type="entry name" value="Zinc finger RNA-binding protein 2"/>
    <property type="match status" value="1"/>
</dbReference>
<dbReference type="GO" id="GO:0003725">
    <property type="term" value="F:double-stranded RNA binding"/>
    <property type="evidence" value="ECO:0007669"/>
    <property type="project" value="TreeGrafter"/>
</dbReference>
<feature type="region of interest" description="Disordered" evidence="4">
    <location>
        <begin position="490"/>
        <end position="510"/>
    </location>
</feature>
<feature type="region of interest" description="Disordered" evidence="4">
    <location>
        <begin position="778"/>
        <end position="806"/>
    </location>
</feature>
<dbReference type="SMART" id="SM00451">
    <property type="entry name" value="ZnF_U1"/>
    <property type="match status" value="3"/>
</dbReference>
<dbReference type="InterPro" id="IPR003604">
    <property type="entry name" value="Matrin/U1-like-C_Znf_C2H2"/>
</dbReference>
<dbReference type="InterPro" id="IPR013087">
    <property type="entry name" value="Znf_C2H2_type"/>
</dbReference>
<dbReference type="FunFam" id="1.10.1410.40:FF:000001">
    <property type="entry name" value="interleukin enhancer-binding factor 3 isoform X1"/>
    <property type="match status" value="1"/>
</dbReference>
<dbReference type="PANTHER" id="PTHR45762">
    <property type="entry name" value="ZINC FINGER RNA-BINDING PROTEIN"/>
    <property type="match status" value="1"/>
</dbReference>
<dbReference type="PANTHER" id="PTHR45762:SF3">
    <property type="entry name" value="ZINC-FINGER PROTEIN AT 72D, ISOFORM B"/>
    <property type="match status" value="1"/>
</dbReference>
<feature type="region of interest" description="Disordered" evidence="4">
    <location>
        <begin position="366"/>
        <end position="398"/>
    </location>
</feature>
<evidence type="ECO:0000256" key="4">
    <source>
        <dbReference type="SAM" id="MobiDB-lite"/>
    </source>
</evidence>
<dbReference type="PROSITE" id="PS00028">
    <property type="entry name" value="ZINC_FINGER_C2H2_1"/>
    <property type="match status" value="1"/>
</dbReference>
<dbReference type="GO" id="GO:0008270">
    <property type="term" value="F:zinc ion binding"/>
    <property type="evidence" value="ECO:0007669"/>
    <property type="project" value="UniProtKB-KW"/>
</dbReference>
<evidence type="ECO:0000313" key="7">
    <source>
        <dbReference type="Proteomes" id="UP000663879"/>
    </source>
</evidence>
<keyword evidence="2" id="KW-0863">Zinc-finger</keyword>
<dbReference type="GO" id="GO:0003727">
    <property type="term" value="F:single-stranded RNA binding"/>
    <property type="evidence" value="ECO:0007669"/>
    <property type="project" value="TreeGrafter"/>
</dbReference>
<name>A0A814EZY7_9BILA</name>
<dbReference type="Proteomes" id="UP000663879">
    <property type="component" value="Unassembled WGS sequence"/>
</dbReference>
<dbReference type="InterPro" id="IPR022755">
    <property type="entry name" value="Znf_C2H2_jaz"/>
</dbReference>
<evidence type="ECO:0000256" key="2">
    <source>
        <dbReference type="ARBA" id="ARBA00022771"/>
    </source>
</evidence>
<keyword evidence="1" id="KW-0479">Metal-binding</keyword>
<dbReference type="AlphaFoldDB" id="A0A814EZY7"/>
<feature type="domain" description="DZF" evidence="5">
    <location>
        <begin position="415"/>
        <end position="800"/>
    </location>
</feature>
<dbReference type="Pfam" id="PF20965">
    <property type="entry name" value="DZF_C"/>
    <property type="match status" value="1"/>
</dbReference>
<feature type="compositionally biased region" description="Polar residues" evidence="4">
    <location>
        <begin position="387"/>
        <end position="398"/>
    </location>
</feature>
<dbReference type="GO" id="GO:0071011">
    <property type="term" value="C:precatalytic spliceosome"/>
    <property type="evidence" value="ECO:0007669"/>
    <property type="project" value="TreeGrafter"/>
</dbReference>
<comment type="caution">
    <text evidence="6">The sequence shown here is derived from an EMBL/GenBank/DDBJ whole genome shotgun (WGS) entry which is preliminary data.</text>
</comment>
<evidence type="ECO:0000256" key="3">
    <source>
        <dbReference type="ARBA" id="ARBA00022833"/>
    </source>
</evidence>
<gene>
    <name evidence="6" type="ORF">OXX778_LOCUS15076</name>
</gene>
<dbReference type="Gene3D" id="3.30.460.10">
    <property type="entry name" value="Beta Polymerase, domain 2"/>
    <property type="match status" value="1"/>
</dbReference>
<dbReference type="OrthoDB" id="8898434at2759"/>
<feature type="compositionally biased region" description="Polar residues" evidence="4">
    <location>
        <begin position="495"/>
        <end position="506"/>
    </location>
</feature>
<dbReference type="Pfam" id="PF07528">
    <property type="entry name" value="DZF_N"/>
    <property type="match status" value="1"/>
</dbReference>
<keyword evidence="7" id="KW-1185">Reference proteome</keyword>
<protein>
    <recommendedName>
        <fullName evidence="5">DZF domain-containing protein</fullName>
    </recommendedName>
</protein>
<dbReference type="Gene3D" id="3.30.160.60">
    <property type="entry name" value="Classic Zinc Finger"/>
    <property type="match status" value="3"/>
</dbReference>
<feature type="compositionally biased region" description="Basic and acidic residues" evidence="4">
    <location>
        <begin position="780"/>
        <end position="806"/>
    </location>
</feature>
<evidence type="ECO:0000256" key="1">
    <source>
        <dbReference type="ARBA" id="ARBA00022723"/>
    </source>
</evidence>
<evidence type="ECO:0000259" key="5">
    <source>
        <dbReference type="PROSITE" id="PS51703"/>
    </source>
</evidence>
<dbReference type="FunFam" id="3.30.160.60:FF:000210">
    <property type="entry name" value="Zinc finger RNA-binding protein 2"/>
    <property type="match status" value="1"/>
</dbReference>
<dbReference type="SUPFAM" id="SSF57667">
    <property type="entry name" value="beta-beta-alpha zinc fingers"/>
    <property type="match status" value="3"/>
</dbReference>
<sequence length="806" mass="89911">MSFYGYPNTGAFNAYAAAYNQYQAAYNAAAFGAIQPTQQTNTSSTQSSGGVSISQPAQKYDYQQQQAAAANKAAMNATAAFYAGAYGFNKAQASKWPPMTTTPGQLTPGQKKSKFKPRPGTQVQMFYCETCKISCAGPQTYKEHLEGQKHKKKEEMAKQNEKKIEQAASGSEPVQKNFNRFNNKTQNIIQCQLCDVACTGRDAYSAHIRGSKHQKTLKLHQKLGKPIPQELVSQPQPVPPPSQPGQVVIAAPPKVNFVPGANLNSIAKNEPNVAQLNTTADAAPVLPYPSEQTNEANDDHDSSNNEPIGREYIETRMEGKILTFYCKLCDCKFNDPNAKDMHTKGRRHRLAYKKKVDPSLVVDMKGPLAKTKNGRLPKTRGKDSESQDITTTSSNSQNILSLMSQNIKPVSNMNRFSTYNQQQQQQQPYQHKGESFDDRHVIFKHNSIYPSKDEINAIQEIVTSTEKALKLVSDQMAKEDSVTQIKLECKDSTKPDQPQSFMNDQFGSEGPKEEARCLKGVMRVGLLAKGLLLKGDTDVKLIVICANKPTKTLLERVHKLLVQKIEVVSPEIKYSIILDKDAETILIIRLTINEVQPLITCRVLLTSPVIREQLNLVSTNENETDLLDKQKCLDSLADLRHAKWFQARASQVPNCVVTIRILRDLCRRNPTWSPLTQWALELLIERSLTSANQNLSPGEAFRRVLECVSAGVLLPNETGILDPCEKEPVDVTDNLTGQQREEITGSAHMALRLMAFKQIHKILGIELISQPLNRRLPVKRQHDNETTEAVEEKKEKKEENESVAKA</sequence>
<dbReference type="FunFam" id="3.30.160.60:FF:002080">
    <property type="entry name" value="Zinc finger RNA-binding protein"/>
    <property type="match status" value="1"/>
</dbReference>
<dbReference type="InterPro" id="IPR043519">
    <property type="entry name" value="NT_sf"/>
</dbReference>
<organism evidence="6 7">
    <name type="scientific">Brachionus calyciflorus</name>
    <dbReference type="NCBI Taxonomy" id="104777"/>
    <lineage>
        <taxon>Eukaryota</taxon>
        <taxon>Metazoa</taxon>
        <taxon>Spiralia</taxon>
        <taxon>Gnathifera</taxon>
        <taxon>Rotifera</taxon>
        <taxon>Eurotatoria</taxon>
        <taxon>Monogononta</taxon>
        <taxon>Pseudotrocha</taxon>
        <taxon>Ploima</taxon>
        <taxon>Brachionidae</taxon>
        <taxon>Brachionus</taxon>
    </lineage>
</organism>
<dbReference type="InterPro" id="IPR006561">
    <property type="entry name" value="DZF_dom"/>
</dbReference>
<evidence type="ECO:0000313" key="6">
    <source>
        <dbReference type="EMBL" id="CAF0974114.1"/>
    </source>
</evidence>
<dbReference type="SMART" id="SM00572">
    <property type="entry name" value="DZF"/>
    <property type="match status" value="1"/>
</dbReference>
<dbReference type="InterPro" id="IPR049401">
    <property type="entry name" value="DZF_dom_N"/>
</dbReference>
<dbReference type="EMBL" id="CAJNOC010003243">
    <property type="protein sequence ID" value="CAF0974114.1"/>
    <property type="molecule type" value="Genomic_DNA"/>
</dbReference>
<dbReference type="Pfam" id="PF12171">
    <property type="entry name" value="zf-C2H2_jaz"/>
    <property type="match status" value="1"/>
</dbReference>
<dbReference type="Gene3D" id="1.10.1410.40">
    <property type="match status" value="1"/>
</dbReference>
<reference evidence="6" key="1">
    <citation type="submission" date="2021-02" db="EMBL/GenBank/DDBJ databases">
        <authorList>
            <person name="Nowell W R."/>
        </authorList>
    </citation>
    <scope>NUCLEOTIDE SEQUENCE</scope>
    <source>
        <strain evidence="6">Ploen Becks lab</strain>
    </source>
</reference>
<dbReference type="SMART" id="SM00355">
    <property type="entry name" value="ZnF_C2H2"/>
    <property type="match status" value="3"/>
</dbReference>